<comment type="caution">
    <text evidence="1">The sequence shown here is derived from an EMBL/GenBank/DDBJ whole genome shotgun (WGS) entry which is preliminary data.</text>
</comment>
<accession>A0A3E0TMJ2</accession>
<protein>
    <submittedName>
        <fullName evidence="1">Uncharacterized protein</fullName>
    </submittedName>
</protein>
<reference evidence="1 2" key="1">
    <citation type="submission" date="2018-08" db="EMBL/GenBank/DDBJ databases">
        <title>Thalassotalea euphylliae genome.</title>
        <authorList>
            <person name="Summers S."/>
            <person name="Rice S.A."/>
            <person name="Freckelton M.L."/>
            <person name="Nedved B.T."/>
            <person name="Hadfield M.G."/>
        </authorList>
    </citation>
    <scope>NUCLEOTIDE SEQUENCE [LARGE SCALE GENOMIC DNA]</scope>
    <source>
        <strain evidence="1 2">H1</strain>
    </source>
</reference>
<proteinExistence type="predicted"/>
<dbReference type="Proteomes" id="UP000256478">
    <property type="component" value="Unassembled WGS sequence"/>
</dbReference>
<dbReference type="EMBL" id="QUOU01000001">
    <property type="protein sequence ID" value="REL25567.1"/>
    <property type="molecule type" value="Genomic_DNA"/>
</dbReference>
<sequence length="163" mass="18384">MDGAKSARLAAYGRNRQRKTPCFTINPTLTTVSSWHDLIGFNGVVSRGTALGERYQTLQSELSVLEVIAHQESFTMLNRKRADYILLTESAAQPYLAQAKNAQVKMSTKSLESYSIRMSFSRTSACADVFSTFNERLKKKIANGRVQELSDNYNAERLHQLRL</sequence>
<dbReference type="AlphaFoldDB" id="A0A3E0TMJ2"/>
<dbReference type="SUPFAM" id="SSF53850">
    <property type="entry name" value="Periplasmic binding protein-like II"/>
    <property type="match status" value="1"/>
</dbReference>
<evidence type="ECO:0000313" key="1">
    <source>
        <dbReference type="EMBL" id="REL25567.1"/>
    </source>
</evidence>
<dbReference type="Gene3D" id="3.40.190.10">
    <property type="entry name" value="Periplasmic binding protein-like II"/>
    <property type="match status" value="2"/>
</dbReference>
<gene>
    <name evidence="1" type="ORF">DXX93_02720</name>
</gene>
<evidence type="ECO:0000313" key="2">
    <source>
        <dbReference type="Proteomes" id="UP000256478"/>
    </source>
</evidence>
<organism evidence="1 2">
    <name type="scientific">Thalassotalea euphylliae</name>
    <dbReference type="NCBI Taxonomy" id="1655234"/>
    <lineage>
        <taxon>Bacteria</taxon>
        <taxon>Pseudomonadati</taxon>
        <taxon>Pseudomonadota</taxon>
        <taxon>Gammaproteobacteria</taxon>
        <taxon>Alteromonadales</taxon>
        <taxon>Colwelliaceae</taxon>
        <taxon>Thalassotalea</taxon>
    </lineage>
</organism>
<name>A0A3E0TMJ2_9GAMM</name>